<keyword evidence="12" id="KW-1185">Reference proteome</keyword>
<feature type="domain" description="EF-hand" evidence="10">
    <location>
        <begin position="47"/>
        <end position="82"/>
    </location>
</feature>
<keyword evidence="5" id="KW-0106">Calcium</keyword>
<dbReference type="SUPFAM" id="SSF103506">
    <property type="entry name" value="Mitochondrial carrier"/>
    <property type="match status" value="1"/>
</dbReference>
<comment type="subcellular location">
    <subcellularLocation>
        <location evidence="1">Mitochondrion inner membrane</location>
        <topology evidence="1">Multi-pass membrane protein</topology>
    </subcellularLocation>
</comment>
<evidence type="ECO:0000256" key="8">
    <source>
        <dbReference type="PROSITE-ProRule" id="PRU00282"/>
    </source>
</evidence>
<accession>A0AAW2Z912</accession>
<comment type="caution">
    <text evidence="11">The sequence shown here is derived from an EMBL/GenBank/DDBJ whole genome shotgun (WGS) entry which is preliminary data.</text>
</comment>
<dbReference type="PROSITE" id="PS50920">
    <property type="entry name" value="SOLCAR"/>
    <property type="match status" value="3"/>
</dbReference>
<evidence type="ECO:0000313" key="12">
    <source>
        <dbReference type="Proteomes" id="UP001431209"/>
    </source>
</evidence>
<feature type="repeat" description="Solcar" evidence="8">
    <location>
        <begin position="255"/>
        <end position="341"/>
    </location>
</feature>
<evidence type="ECO:0000256" key="6">
    <source>
        <dbReference type="ARBA" id="ARBA00022989"/>
    </source>
</evidence>
<evidence type="ECO:0000256" key="3">
    <source>
        <dbReference type="ARBA" id="ARBA00022692"/>
    </source>
</evidence>
<evidence type="ECO:0000256" key="4">
    <source>
        <dbReference type="ARBA" id="ARBA00022737"/>
    </source>
</evidence>
<evidence type="ECO:0000256" key="5">
    <source>
        <dbReference type="ARBA" id="ARBA00022837"/>
    </source>
</evidence>
<sequence>MQYVDEGGTARLEDDLRSLFMVMDKNKDSSLCKDEIRDYLKLLKLPSTDIYLDKLFTNMDLDNNGQISFEEFKHFTFNYGKKLRVLFERLDSDNDGKLNPDQAKLILSKLGRDTILQQKDVSYDDCRRALSVNSDADIAFQYWEQLYALESEAVVQETQHLYKNVSKSFFAGAIAGVTSRTITAPIDRLKTKYQITTGKTPNVFTGMAQLYRQDGYFGLYRGNVANIIKVAPDKAIKFATFELSKRTLATTDAELTAAQLFVCGAFSGVVTNATMFPLEVIKTRLQGTPKGTYKGIFDTALQISRKEGRIAPFYRGLAASICSTIPNSGINLMGYELMKRVIYGDTRPELGEEPSIVGLGFCGSISSTFSQTMLYPFSVTKSRLIMNGFERLKDPSLPRATLLGVIKNTIKNEGYKGLYKGFTPHLLKSIPSHGLTFAVYEGVKRLCNII</sequence>
<dbReference type="InterPro" id="IPR002067">
    <property type="entry name" value="MCP"/>
</dbReference>
<evidence type="ECO:0000256" key="7">
    <source>
        <dbReference type="ARBA" id="ARBA00023136"/>
    </source>
</evidence>
<name>A0AAW2Z912_9EUKA</name>
<dbReference type="Gene3D" id="1.50.40.10">
    <property type="entry name" value="Mitochondrial carrier domain"/>
    <property type="match status" value="1"/>
</dbReference>
<dbReference type="PANTHER" id="PTHR24089">
    <property type="entry name" value="SOLUTE CARRIER FAMILY 25"/>
    <property type="match status" value="1"/>
</dbReference>
<evidence type="ECO:0000259" key="10">
    <source>
        <dbReference type="PROSITE" id="PS50222"/>
    </source>
</evidence>
<dbReference type="InterPro" id="IPR011992">
    <property type="entry name" value="EF-hand-dom_pair"/>
</dbReference>
<dbReference type="InterPro" id="IPR018108">
    <property type="entry name" value="MCP_transmembrane"/>
</dbReference>
<dbReference type="SUPFAM" id="SSF47473">
    <property type="entry name" value="EF-hand"/>
    <property type="match status" value="1"/>
</dbReference>
<dbReference type="GO" id="GO:0005509">
    <property type="term" value="F:calcium ion binding"/>
    <property type="evidence" value="ECO:0007669"/>
    <property type="project" value="InterPro"/>
</dbReference>
<keyword evidence="3 8" id="KW-0812">Transmembrane</keyword>
<dbReference type="GO" id="GO:0055085">
    <property type="term" value="P:transmembrane transport"/>
    <property type="evidence" value="ECO:0007669"/>
    <property type="project" value="InterPro"/>
</dbReference>
<feature type="repeat" description="Solcar" evidence="8">
    <location>
        <begin position="354"/>
        <end position="446"/>
    </location>
</feature>
<dbReference type="Gene3D" id="1.10.238.10">
    <property type="entry name" value="EF-hand"/>
    <property type="match status" value="1"/>
</dbReference>
<dbReference type="EMBL" id="JAOPGA020001219">
    <property type="protein sequence ID" value="KAL0486326.1"/>
    <property type="molecule type" value="Genomic_DNA"/>
</dbReference>
<feature type="domain" description="EF-hand" evidence="10">
    <location>
        <begin position="11"/>
        <end position="46"/>
    </location>
</feature>
<dbReference type="CDD" id="cd00051">
    <property type="entry name" value="EFh"/>
    <property type="match status" value="2"/>
</dbReference>
<evidence type="ECO:0000256" key="9">
    <source>
        <dbReference type="RuleBase" id="RU000488"/>
    </source>
</evidence>
<keyword evidence="6" id="KW-1133">Transmembrane helix</keyword>
<dbReference type="GO" id="GO:0005743">
    <property type="term" value="C:mitochondrial inner membrane"/>
    <property type="evidence" value="ECO:0007669"/>
    <property type="project" value="UniProtKB-SubCell"/>
</dbReference>
<keyword evidence="4" id="KW-0677">Repeat</keyword>
<dbReference type="PROSITE" id="PS50222">
    <property type="entry name" value="EF_HAND_2"/>
    <property type="match status" value="3"/>
</dbReference>
<gene>
    <name evidence="11" type="ORF">AKO1_001935</name>
</gene>
<protein>
    <submittedName>
        <fullName evidence="11">Mitochondrial adenyl nucleotide antiporter</fullName>
    </submittedName>
</protein>
<feature type="domain" description="EF-hand" evidence="10">
    <location>
        <begin position="83"/>
        <end position="113"/>
    </location>
</feature>
<dbReference type="Proteomes" id="UP001431209">
    <property type="component" value="Unassembled WGS sequence"/>
</dbReference>
<organism evidence="11 12">
    <name type="scientific">Acrasis kona</name>
    <dbReference type="NCBI Taxonomy" id="1008807"/>
    <lineage>
        <taxon>Eukaryota</taxon>
        <taxon>Discoba</taxon>
        <taxon>Heterolobosea</taxon>
        <taxon>Tetramitia</taxon>
        <taxon>Eutetramitia</taxon>
        <taxon>Acrasidae</taxon>
        <taxon>Acrasis</taxon>
    </lineage>
</organism>
<reference evidence="11 12" key="1">
    <citation type="submission" date="2024-03" db="EMBL/GenBank/DDBJ databases">
        <title>The Acrasis kona genome and developmental transcriptomes reveal deep origins of eukaryotic multicellular pathways.</title>
        <authorList>
            <person name="Sheikh S."/>
            <person name="Fu C.-J."/>
            <person name="Brown M.W."/>
            <person name="Baldauf S.L."/>
        </authorList>
    </citation>
    <scope>NUCLEOTIDE SEQUENCE [LARGE SCALE GENOMIC DNA]</scope>
    <source>
        <strain evidence="11 12">ATCC MYA-3509</strain>
    </source>
</reference>
<evidence type="ECO:0000256" key="2">
    <source>
        <dbReference type="ARBA" id="ARBA00022448"/>
    </source>
</evidence>
<dbReference type="PRINTS" id="PR00926">
    <property type="entry name" value="MITOCARRIER"/>
</dbReference>
<evidence type="ECO:0000313" key="11">
    <source>
        <dbReference type="EMBL" id="KAL0486326.1"/>
    </source>
</evidence>
<comment type="similarity">
    <text evidence="9">Belongs to the mitochondrial carrier (TC 2.A.29) family.</text>
</comment>
<dbReference type="InterPro" id="IPR018247">
    <property type="entry name" value="EF_Hand_1_Ca_BS"/>
</dbReference>
<dbReference type="PROSITE" id="PS00018">
    <property type="entry name" value="EF_HAND_1"/>
    <property type="match status" value="1"/>
</dbReference>
<dbReference type="Pfam" id="PF13499">
    <property type="entry name" value="EF-hand_7"/>
    <property type="match status" value="1"/>
</dbReference>
<dbReference type="InterPro" id="IPR002048">
    <property type="entry name" value="EF_hand_dom"/>
</dbReference>
<keyword evidence="2 9" id="KW-0813">Transport</keyword>
<dbReference type="Pfam" id="PF00153">
    <property type="entry name" value="Mito_carr"/>
    <property type="match status" value="3"/>
</dbReference>
<dbReference type="InterPro" id="IPR023395">
    <property type="entry name" value="MCP_dom_sf"/>
</dbReference>
<feature type="repeat" description="Solcar" evidence="8">
    <location>
        <begin position="163"/>
        <end position="247"/>
    </location>
</feature>
<evidence type="ECO:0000256" key="1">
    <source>
        <dbReference type="ARBA" id="ARBA00004448"/>
    </source>
</evidence>
<dbReference type="SMART" id="SM00054">
    <property type="entry name" value="EFh"/>
    <property type="match status" value="3"/>
</dbReference>
<dbReference type="AlphaFoldDB" id="A0AAW2Z912"/>
<proteinExistence type="inferred from homology"/>
<keyword evidence="7 8" id="KW-0472">Membrane</keyword>